<protein>
    <submittedName>
        <fullName evidence="4">TetR family transcriptional regulator</fullName>
    </submittedName>
</protein>
<dbReference type="Proteomes" id="UP001501303">
    <property type="component" value="Unassembled WGS sequence"/>
</dbReference>
<evidence type="ECO:0000259" key="3">
    <source>
        <dbReference type="PROSITE" id="PS50977"/>
    </source>
</evidence>
<dbReference type="PANTHER" id="PTHR30055">
    <property type="entry name" value="HTH-TYPE TRANSCRIPTIONAL REGULATOR RUTR"/>
    <property type="match status" value="1"/>
</dbReference>
<feature type="DNA-binding region" description="H-T-H motif" evidence="2">
    <location>
        <begin position="40"/>
        <end position="59"/>
    </location>
</feature>
<evidence type="ECO:0000256" key="2">
    <source>
        <dbReference type="PROSITE-ProRule" id="PRU00335"/>
    </source>
</evidence>
<dbReference type="InterPro" id="IPR050109">
    <property type="entry name" value="HTH-type_TetR-like_transc_reg"/>
</dbReference>
<keyword evidence="1 2" id="KW-0238">DNA-binding</keyword>
<feature type="domain" description="HTH tetR-type" evidence="3">
    <location>
        <begin position="17"/>
        <end position="77"/>
    </location>
</feature>
<comment type="caution">
    <text evidence="4">The sequence shown here is derived from an EMBL/GenBank/DDBJ whole genome shotgun (WGS) entry which is preliminary data.</text>
</comment>
<dbReference type="Pfam" id="PF17925">
    <property type="entry name" value="TetR_C_20"/>
    <property type="match status" value="1"/>
</dbReference>
<dbReference type="InterPro" id="IPR009057">
    <property type="entry name" value="Homeodomain-like_sf"/>
</dbReference>
<dbReference type="PROSITE" id="PS50977">
    <property type="entry name" value="HTH_TETR_2"/>
    <property type="match status" value="1"/>
</dbReference>
<evidence type="ECO:0000313" key="4">
    <source>
        <dbReference type="EMBL" id="GAA1901592.1"/>
    </source>
</evidence>
<dbReference type="SUPFAM" id="SSF46689">
    <property type="entry name" value="Homeodomain-like"/>
    <property type="match status" value="1"/>
</dbReference>
<keyword evidence="5" id="KW-1185">Reference proteome</keyword>
<accession>A0ABN2NTX5</accession>
<organism evidence="4 5">
    <name type="scientific">Streptomyces sodiiphilus</name>
    <dbReference type="NCBI Taxonomy" id="226217"/>
    <lineage>
        <taxon>Bacteria</taxon>
        <taxon>Bacillati</taxon>
        <taxon>Actinomycetota</taxon>
        <taxon>Actinomycetes</taxon>
        <taxon>Kitasatosporales</taxon>
        <taxon>Streptomycetaceae</taxon>
        <taxon>Streptomyces</taxon>
    </lineage>
</organism>
<dbReference type="PANTHER" id="PTHR30055:SF242">
    <property type="entry name" value="HTH-TYPE TRANSCRIPTIONAL REPRESSOR KSTR"/>
    <property type="match status" value="1"/>
</dbReference>
<dbReference type="PRINTS" id="PR00455">
    <property type="entry name" value="HTHTETR"/>
</dbReference>
<name>A0ABN2NTX5_9ACTN</name>
<reference evidence="4 5" key="1">
    <citation type="journal article" date="2019" name="Int. J. Syst. Evol. Microbiol.">
        <title>The Global Catalogue of Microorganisms (GCM) 10K type strain sequencing project: providing services to taxonomists for standard genome sequencing and annotation.</title>
        <authorList>
            <consortium name="The Broad Institute Genomics Platform"/>
            <consortium name="The Broad Institute Genome Sequencing Center for Infectious Disease"/>
            <person name="Wu L."/>
            <person name="Ma J."/>
        </authorList>
    </citation>
    <scope>NUCLEOTIDE SEQUENCE [LARGE SCALE GENOMIC DNA]</scope>
    <source>
        <strain evidence="4 5">JCM 13581</strain>
    </source>
</reference>
<dbReference type="InterPro" id="IPR001647">
    <property type="entry name" value="HTH_TetR"/>
</dbReference>
<gene>
    <name evidence="4" type="ORF">GCM10009716_09290</name>
</gene>
<evidence type="ECO:0000256" key="1">
    <source>
        <dbReference type="ARBA" id="ARBA00023125"/>
    </source>
</evidence>
<sequence length="199" mass="22436">MTTQHQDAAPVRTARQRERRRRILDSTAQLASAGGFDAVQMREVAESSQVALGTLYRYFPSKIHLLVAVLHDQLEQLHATLRERPLEEHDPADRLVRTLRRAFRAHRRDPRLAEAMMRALLFADRSVQREVVAVTRLTTALLIDASGLPAEEADRRLSAIRVIRHTWHSTLLSWLSGHSTLAEAQADIETACGLVSRAP</sequence>
<dbReference type="Gene3D" id="1.10.357.10">
    <property type="entry name" value="Tetracycline Repressor, domain 2"/>
    <property type="match status" value="1"/>
</dbReference>
<dbReference type="RefSeq" id="WP_344259057.1">
    <property type="nucleotide sequence ID" value="NZ_BAAAMJ010000009.1"/>
</dbReference>
<evidence type="ECO:0000313" key="5">
    <source>
        <dbReference type="Proteomes" id="UP001501303"/>
    </source>
</evidence>
<dbReference type="Pfam" id="PF00440">
    <property type="entry name" value="TetR_N"/>
    <property type="match status" value="1"/>
</dbReference>
<proteinExistence type="predicted"/>
<dbReference type="InterPro" id="IPR041642">
    <property type="entry name" value="KstR_C"/>
</dbReference>
<dbReference type="EMBL" id="BAAAMJ010000009">
    <property type="protein sequence ID" value="GAA1901592.1"/>
    <property type="molecule type" value="Genomic_DNA"/>
</dbReference>